<keyword evidence="3" id="KW-1185">Reference proteome</keyword>
<dbReference type="AlphaFoldDB" id="A0A137SH41"/>
<protein>
    <submittedName>
        <fullName evidence="2">Uncharacterized protein</fullName>
    </submittedName>
</protein>
<comment type="caution">
    <text evidence="2">The sequence shown here is derived from an EMBL/GenBank/DDBJ whole genome shotgun (WGS) entry which is preliminary data.</text>
</comment>
<dbReference type="Proteomes" id="UP000070282">
    <property type="component" value="Unassembled WGS sequence"/>
</dbReference>
<gene>
    <name evidence="2" type="ORF">J122_607</name>
</gene>
<dbReference type="EMBL" id="LOCO01000002">
    <property type="protein sequence ID" value="KXO11733.1"/>
    <property type="molecule type" value="Genomic_DNA"/>
</dbReference>
<name>A0A137SH41_9GAMM</name>
<sequence>MADTSNDIFEQIRKEIRAIKWAMGIEREPDLSSDLKKLINQAATIAHREYQRVEGDREALKKAVMAELERERIYTDFRSNLDTYKRRHQCHTDKHRELRKIENAQGRRNVFWRGLSTFVVAGVIFFFYWLAGCLGVQLPLSRLIM</sequence>
<keyword evidence="1" id="KW-1133">Transmembrane helix</keyword>
<keyword evidence="1" id="KW-0472">Membrane</keyword>
<evidence type="ECO:0000313" key="3">
    <source>
        <dbReference type="Proteomes" id="UP000070282"/>
    </source>
</evidence>
<proteinExistence type="predicted"/>
<keyword evidence="1" id="KW-0812">Transmembrane</keyword>
<evidence type="ECO:0000256" key="1">
    <source>
        <dbReference type="SAM" id="Phobius"/>
    </source>
</evidence>
<feature type="transmembrane region" description="Helical" evidence="1">
    <location>
        <begin position="110"/>
        <end position="131"/>
    </location>
</feature>
<dbReference type="PATRIC" id="fig|1306954.6.peg.1558"/>
<evidence type="ECO:0000313" key="2">
    <source>
        <dbReference type="EMBL" id="KXO11733.1"/>
    </source>
</evidence>
<reference evidence="3" key="1">
    <citation type="submission" date="2015-12" db="EMBL/GenBank/DDBJ databases">
        <authorList>
            <person name="Lima A."/>
            <person name="Farahani Zayas N."/>
            <person name="Castro Da Silva M.A."/>
            <person name="Cabral A."/>
            <person name="Pessatti M.L."/>
        </authorList>
    </citation>
    <scope>NUCLEOTIDE SEQUENCE [LARGE SCALE GENOMIC DNA]</scope>
    <source>
        <strain evidence="3">LAMA 842</strain>
    </source>
</reference>
<dbReference type="RefSeq" id="WP_061331042.1">
    <property type="nucleotide sequence ID" value="NZ_LOCO01000002.1"/>
</dbReference>
<accession>A0A137SH41</accession>
<organism evidence="2 3">
    <name type="scientific">Marinobacter excellens LAMA 842</name>
    <dbReference type="NCBI Taxonomy" id="1306954"/>
    <lineage>
        <taxon>Bacteria</taxon>
        <taxon>Pseudomonadati</taxon>
        <taxon>Pseudomonadota</taxon>
        <taxon>Gammaproteobacteria</taxon>
        <taxon>Pseudomonadales</taxon>
        <taxon>Marinobacteraceae</taxon>
        <taxon>Marinobacter</taxon>
    </lineage>
</organism>